<evidence type="ECO:0000313" key="2">
    <source>
        <dbReference type="EMBL" id="KAF6300603.1"/>
    </source>
</evidence>
<reference evidence="2 3" key="1">
    <citation type="journal article" date="2020" name="Nature">
        <title>Six reference-quality genomes reveal evolution of bat adaptations.</title>
        <authorList>
            <person name="Jebb D."/>
            <person name="Huang Z."/>
            <person name="Pippel M."/>
            <person name="Hughes G.M."/>
            <person name="Lavrichenko K."/>
            <person name="Devanna P."/>
            <person name="Winkler S."/>
            <person name="Jermiin L.S."/>
            <person name="Skirmuntt E.C."/>
            <person name="Katzourakis A."/>
            <person name="Burkitt-Gray L."/>
            <person name="Ray D.A."/>
            <person name="Sullivan K.A.M."/>
            <person name="Roscito J.G."/>
            <person name="Kirilenko B.M."/>
            <person name="Davalos L.M."/>
            <person name="Corthals A.P."/>
            <person name="Power M.L."/>
            <person name="Jones G."/>
            <person name="Ransome R.D."/>
            <person name="Dechmann D.K.N."/>
            <person name="Locatelli A.G."/>
            <person name="Puechmaille S.J."/>
            <person name="Fedrigo O."/>
            <person name="Jarvis E.D."/>
            <person name="Hiller M."/>
            <person name="Vernes S.C."/>
            <person name="Myers E.W."/>
            <person name="Teeling E.C."/>
        </authorList>
    </citation>
    <scope>NUCLEOTIDE SEQUENCE [LARGE SCALE GENOMIC DNA]</scope>
    <source>
        <strain evidence="2">MMyoMyo1</strain>
        <tissue evidence="2">Flight muscle</tissue>
    </source>
</reference>
<sequence length="148" mass="14887">MAVAAECRPGQRGFQRPASLHPAAPRRRRRPLAPTSRTPGQGHRGRHAGHGRSVRGAAPRAPEPVPGRPASCACTGGGAPRRQPISAGRPGPASQAIAGGRAGGKTSSGAPRGAAGGKSRSAPGPESRRAAGGLRLRSSAKCKARARP</sequence>
<dbReference type="EMBL" id="JABWUV010000016">
    <property type="protein sequence ID" value="KAF6300603.1"/>
    <property type="molecule type" value="Genomic_DNA"/>
</dbReference>
<organism evidence="2 3">
    <name type="scientific">Myotis myotis</name>
    <name type="common">Greater mouse-eared bat</name>
    <name type="synonym">Vespertilio myotis</name>
    <dbReference type="NCBI Taxonomy" id="51298"/>
    <lineage>
        <taxon>Eukaryota</taxon>
        <taxon>Metazoa</taxon>
        <taxon>Chordata</taxon>
        <taxon>Craniata</taxon>
        <taxon>Vertebrata</taxon>
        <taxon>Euteleostomi</taxon>
        <taxon>Mammalia</taxon>
        <taxon>Eutheria</taxon>
        <taxon>Laurasiatheria</taxon>
        <taxon>Chiroptera</taxon>
        <taxon>Yangochiroptera</taxon>
        <taxon>Vespertilionidae</taxon>
        <taxon>Myotis</taxon>
    </lineage>
</organism>
<feature type="compositionally biased region" description="Basic residues" evidence="1">
    <location>
        <begin position="138"/>
        <end position="148"/>
    </location>
</feature>
<evidence type="ECO:0000313" key="3">
    <source>
        <dbReference type="Proteomes" id="UP000527355"/>
    </source>
</evidence>
<dbReference type="Proteomes" id="UP000527355">
    <property type="component" value="Unassembled WGS sequence"/>
</dbReference>
<gene>
    <name evidence="2" type="ORF">mMyoMyo1_009076</name>
</gene>
<name>A0A7J7TJQ2_MYOMY</name>
<feature type="compositionally biased region" description="Basic residues" evidence="1">
    <location>
        <begin position="43"/>
        <end position="53"/>
    </location>
</feature>
<protein>
    <submittedName>
        <fullName evidence="2">Uncharacterized protein</fullName>
    </submittedName>
</protein>
<dbReference type="AlphaFoldDB" id="A0A7J7TJQ2"/>
<comment type="caution">
    <text evidence="2">The sequence shown here is derived from an EMBL/GenBank/DDBJ whole genome shotgun (WGS) entry which is preliminary data.</text>
</comment>
<proteinExistence type="predicted"/>
<accession>A0A7J7TJQ2</accession>
<feature type="compositionally biased region" description="Low complexity" evidence="1">
    <location>
        <begin position="32"/>
        <end position="41"/>
    </location>
</feature>
<feature type="region of interest" description="Disordered" evidence="1">
    <location>
        <begin position="1"/>
        <end position="148"/>
    </location>
</feature>
<evidence type="ECO:0000256" key="1">
    <source>
        <dbReference type="SAM" id="MobiDB-lite"/>
    </source>
</evidence>
<keyword evidence="3" id="KW-1185">Reference proteome</keyword>